<evidence type="ECO:0000313" key="9">
    <source>
        <dbReference type="Proteomes" id="UP000011863"/>
    </source>
</evidence>
<dbReference type="InterPro" id="IPR001663">
    <property type="entry name" value="Rng_hydr_dOase-A"/>
</dbReference>
<dbReference type="Proteomes" id="UP000011863">
    <property type="component" value="Chromosome"/>
</dbReference>
<dbReference type="GO" id="GO:0051537">
    <property type="term" value="F:2 iron, 2 sulfur cluster binding"/>
    <property type="evidence" value="ECO:0007669"/>
    <property type="project" value="UniProtKB-KW"/>
</dbReference>
<name>A0A6C7DWF8_ILUCY</name>
<dbReference type="CDD" id="cd03469">
    <property type="entry name" value="Rieske_RO_Alpha_N"/>
    <property type="match status" value="1"/>
</dbReference>
<proteinExistence type="inferred from homology"/>
<keyword evidence="8" id="KW-0223">Dioxygenase</keyword>
<dbReference type="RefSeq" id="WP_015440162.1">
    <property type="nucleotide sequence ID" value="NC_020520.1"/>
</dbReference>
<dbReference type="InterPro" id="IPR017941">
    <property type="entry name" value="Rieske_2Fe-2S"/>
</dbReference>
<keyword evidence="9" id="KW-1185">Reference proteome</keyword>
<organism evidence="8 9">
    <name type="scientific">Ilumatobacter coccineus (strain NBRC 103263 / KCTC 29153 / YM16-304)</name>
    <dbReference type="NCBI Taxonomy" id="1313172"/>
    <lineage>
        <taxon>Bacteria</taxon>
        <taxon>Bacillati</taxon>
        <taxon>Actinomycetota</taxon>
        <taxon>Acidimicrobiia</taxon>
        <taxon>Acidimicrobiales</taxon>
        <taxon>Ilumatobacteraceae</taxon>
        <taxon>Ilumatobacter</taxon>
    </lineage>
</organism>
<dbReference type="SUPFAM" id="SSF50022">
    <property type="entry name" value="ISP domain"/>
    <property type="match status" value="1"/>
</dbReference>
<keyword evidence="2" id="KW-0001">2Fe-2S</keyword>
<dbReference type="Pfam" id="PF00848">
    <property type="entry name" value="Ring_hydroxyl_A"/>
    <property type="match status" value="1"/>
</dbReference>
<dbReference type="AlphaFoldDB" id="A0A6C7DWF8"/>
<evidence type="ECO:0000256" key="1">
    <source>
        <dbReference type="ARBA" id="ARBA00008751"/>
    </source>
</evidence>
<evidence type="ECO:0000256" key="5">
    <source>
        <dbReference type="ARBA" id="ARBA00023004"/>
    </source>
</evidence>
<dbReference type="GO" id="GO:0004497">
    <property type="term" value="F:monooxygenase activity"/>
    <property type="evidence" value="ECO:0007669"/>
    <property type="project" value="UniProtKB-ARBA"/>
</dbReference>
<comment type="similarity">
    <text evidence="1">Belongs to the bacterial ring-hydroxylating dioxygenase alpha subunit family.</text>
</comment>
<keyword evidence="5" id="KW-0408">Iron</keyword>
<dbReference type="Pfam" id="PF00355">
    <property type="entry name" value="Rieske"/>
    <property type="match status" value="1"/>
</dbReference>
<reference evidence="8 9" key="1">
    <citation type="journal article" date="2013" name="Int. J. Syst. Evol. Microbiol.">
        <title>Ilumatobacter nonamiense sp. nov. and Ilumatobacter coccineum sp. nov., isolated from seashore sand.</title>
        <authorList>
            <person name="Matsumoto A."/>
            <person name="Kasai H."/>
            <person name="Matsuo Y."/>
            <person name="Shizuri Y."/>
            <person name="Ichikawa N."/>
            <person name="Fujita N."/>
            <person name="Omura S."/>
            <person name="Takahashi Y."/>
        </authorList>
    </citation>
    <scope>NUCLEOTIDE SEQUENCE [LARGE SCALE GENOMIC DNA]</scope>
    <source>
        <strain evidence="9">NBRC 103263 / KCTC 29153 / YM16-304</strain>
    </source>
</reference>
<dbReference type="Gene3D" id="2.102.10.10">
    <property type="entry name" value="Rieske [2Fe-2S] iron-sulphur domain"/>
    <property type="match status" value="1"/>
</dbReference>
<keyword evidence="6" id="KW-0411">Iron-sulfur</keyword>
<dbReference type="PROSITE" id="PS51296">
    <property type="entry name" value="RIESKE"/>
    <property type="match status" value="1"/>
</dbReference>
<evidence type="ECO:0000256" key="4">
    <source>
        <dbReference type="ARBA" id="ARBA00023002"/>
    </source>
</evidence>
<gene>
    <name evidence="8" type="ORF">YM304_06000</name>
</gene>
<dbReference type="Gene3D" id="3.90.380.10">
    <property type="entry name" value="Naphthalene 1,2-dioxygenase Alpha Subunit, Chain A, domain 1"/>
    <property type="match status" value="1"/>
</dbReference>
<dbReference type="EC" id="1.14.12.-" evidence="8"/>
<keyword evidence="4 8" id="KW-0560">Oxidoreductase</keyword>
<evidence type="ECO:0000256" key="6">
    <source>
        <dbReference type="ARBA" id="ARBA00023014"/>
    </source>
</evidence>
<sequence length="435" mass="47972">MSASVSIDGLVEPTRVHRRLYTDPAIFEREMVDVFGGSWTYLCHESQIAEPDSYLTVDVGRRSTIVTRSRDGVVRALFNRCSHRGTTVVEGAGGCAKRFTCPYHGWSFANDGRLLAVPYPDSYGPSFDKAQFGLGGLRVEIYRGFVFGTVDHDGPDLAEYLGAASGWLDVHIDRNPGGELAVLPGPIRQEYRGNWKLAFDNASDGLHATFAHRSYNHLGRSTDVETVLARDPAQTEMFAKALGHGHMLVDQRPGLASDAWATMRAMPFSDELIASLTSTLGPDEARAQLELATGSMVNLTLFPNMILVGNQLMVVEPLAVDHTRLTLYLLAAPRASDEVARLRPRVEEDFTNFGTPDDLEMFERVQRGLLVPEMEWIDTSRGHDAGCEWIDPDDGLLTGPITSEAPMRGYHAEYLRLMTDRSPRVTVRTAGANDG</sequence>
<accession>A0A6C7DWF8</accession>
<dbReference type="SUPFAM" id="SSF55961">
    <property type="entry name" value="Bet v1-like"/>
    <property type="match status" value="1"/>
</dbReference>
<protein>
    <submittedName>
        <fullName evidence="8">Putative aromatic-ring-hydroxylating dioxygenase alpha subunit</fullName>
        <ecNumber evidence="8">1.14.12.-</ecNumber>
    </submittedName>
</protein>
<dbReference type="KEGG" id="aym:YM304_06000"/>
<dbReference type="EMBL" id="AP012057">
    <property type="protein sequence ID" value="BAN00914.1"/>
    <property type="molecule type" value="Genomic_DNA"/>
</dbReference>
<dbReference type="PANTHER" id="PTHR43756">
    <property type="entry name" value="CHOLINE MONOOXYGENASE, CHLOROPLASTIC"/>
    <property type="match status" value="1"/>
</dbReference>
<dbReference type="GO" id="GO:0051213">
    <property type="term" value="F:dioxygenase activity"/>
    <property type="evidence" value="ECO:0007669"/>
    <property type="project" value="UniProtKB-KW"/>
</dbReference>
<dbReference type="GO" id="GO:0005506">
    <property type="term" value="F:iron ion binding"/>
    <property type="evidence" value="ECO:0007669"/>
    <property type="project" value="InterPro"/>
</dbReference>
<dbReference type="PANTHER" id="PTHR43756:SF1">
    <property type="entry name" value="3-PHENYLPROPIONATE_CINNAMIC ACID DIOXYGENASE SUBUNIT ALPHA"/>
    <property type="match status" value="1"/>
</dbReference>
<evidence type="ECO:0000256" key="3">
    <source>
        <dbReference type="ARBA" id="ARBA00022723"/>
    </source>
</evidence>
<dbReference type="InterPro" id="IPR015879">
    <property type="entry name" value="Ring_hydroxy_dOase_asu_C_dom"/>
</dbReference>
<evidence type="ECO:0000259" key="7">
    <source>
        <dbReference type="PROSITE" id="PS51296"/>
    </source>
</evidence>
<evidence type="ECO:0000313" key="8">
    <source>
        <dbReference type="EMBL" id="BAN00914.1"/>
    </source>
</evidence>
<dbReference type="GO" id="GO:0016705">
    <property type="term" value="F:oxidoreductase activity, acting on paired donors, with incorporation or reduction of molecular oxygen"/>
    <property type="evidence" value="ECO:0007669"/>
    <property type="project" value="UniProtKB-ARBA"/>
</dbReference>
<feature type="domain" description="Rieske" evidence="7">
    <location>
        <begin position="40"/>
        <end position="148"/>
    </location>
</feature>
<dbReference type="PRINTS" id="PR00090">
    <property type="entry name" value="RNGDIOXGNASE"/>
</dbReference>
<keyword evidence="3" id="KW-0479">Metal-binding</keyword>
<dbReference type="InterPro" id="IPR036922">
    <property type="entry name" value="Rieske_2Fe-2S_sf"/>
</dbReference>
<evidence type="ECO:0000256" key="2">
    <source>
        <dbReference type="ARBA" id="ARBA00022714"/>
    </source>
</evidence>